<evidence type="ECO:0008006" key="3">
    <source>
        <dbReference type="Google" id="ProtNLM"/>
    </source>
</evidence>
<dbReference type="AlphaFoldDB" id="A0A7R7EGJ8"/>
<proteinExistence type="predicted"/>
<protein>
    <recommendedName>
        <fullName evidence="3">Butirosin biosynthesis protein H N-terminal domain-containing protein</fullName>
    </recommendedName>
</protein>
<dbReference type="Proteomes" id="UP000595897">
    <property type="component" value="Chromosome"/>
</dbReference>
<dbReference type="EMBL" id="AP024169">
    <property type="protein sequence ID" value="BCN28795.1"/>
    <property type="molecule type" value="Genomic_DNA"/>
</dbReference>
<keyword evidence="2" id="KW-1185">Reference proteome</keyword>
<sequence length="548" mass="64101">MNIQIKNKLLDLVPIHFDHNDCLEDQLISVIGWFLEDIPRDQLIWHLCETWKFSFRENKNQCTSLGKALSSNVFNEYEVYQKYYGIDISSHTNATFDTFIMEAKKELSLGKPVVLIQKSYWIPWDPNYNVNKEYTHAYIVLDIDFEEKRFLASDGLYTQKNVPIDFENVRQGFTGEYITFEKINHSSFDNNTKNTWMNEIKTMIDNLHLEDEKNIFNHMNVFADRVQTTESLIYENRMGSTNFVSSDLYNALSVVINSRKKLARFMKYLESKNDIKQFSDFTVRFDFAATKWYDIQHKFLKASFLPDFTFIKSRIVKSIREVKEVENDIAIEMKKFILNEELKANNQKKLNQFASENKIHVPATLQKTEMIDMTKYFNNKGFGEMGQDGIAFAEGGQYFSIKNLPKKKIWMIDDMKFNVPNFFTQSVDNLRCERQLIEVKPDSYHCLMLLGCSEQGSFSGEVEIGYLDGSSEKVIASLSDWYLPPQFTDCMAWQGNIIEKVDGEFVQSTHLYQIFASKYSMNKTKKTVVSIRMPECQNMHIFAITFGK</sequence>
<reference evidence="1 2" key="1">
    <citation type="submission" date="2020-11" db="EMBL/GenBank/DDBJ databases">
        <title>Draft genome sequencing of a Lachnospiraceae strain isolated from anoxic soil subjected to BSD treatment.</title>
        <authorList>
            <person name="Uek A."/>
            <person name="Tonouchi A."/>
        </authorList>
    </citation>
    <scope>NUCLEOTIDE SEQUENCE [LARGE SCALE GENOMIC DNA]</scope>
    <source>
        <strain evidence="1 2">TB5</strain>
    </source>
</reference>
<gene>
    <name evidence="1" type="ORF">bsdtb5_00900</name>
</gene>
<evidence type="ECO:0000313" key="2">
    <source>
        <dbReference type="Proteomes" id="UP000595897"/>
    </source>
</evidence>
<name>A0A7R7EGJ8_9FIRM</name>
<dbReference type="KEGG" id="ahb:bsdtb5_00900"/>
<evidence type="ECO:0000313" key="1">
    <source>
        <dbReference type="EMBL" id="BCN28795.1"/>
    </source>
</evidence>
<dbReference type="RefSeq" id="WP_271714104.1">
    <property type="nucleotide sequence ID" value="NZ_AP024169.1"/>
</dbReference>
<organism evidence="1 2">
    <name type="scientific">Anaeromicropila herbilytica</name>
    <dbReference type="NCBI Taxonomy" id="2785025"/>
    <lineage>
        <taxon>Bacteria</taxon>
        <taxon>Bacillati</taxon>
        <taxon>Bacillota</taxon>
        <taxon>Clostridia</taxon>
        <taxon>Lachnospirales</taxon>
        <taxon>Lachnospiraceae</taxon>
        <taxon>Anaeromicropila</taxon>
    </lineage>
</organism>
<accession>A0A7R7EGJ8</accession>